<reference evidence="8" key="1">
    <citation type="submission" date="2017-09" db="EMBL/GenBank/DDBJ databases">
        <title>Depth-based differentiation of microbial function through sediment-hosted aquifers and enrichment of novel symbionts in the deep terrestrial subsurface.</title>
        <authorList>
            <person name="Probst A.J."/>
            <person name="Ladd B."/>
            <person name="Jarett J.K."/>
            <person name="Geller-Mcgrath D.E."/>
            <person name="Sieber C.M.K."/>
            <person name="Emerson J.B."/>
            <person name="Anantharaman K."/>
            <person name="Thomas B.C."/>
            <person name="Malmstrom R."/>
            <person name="Stieglmeier M."/>
            <person name="Klingl A."/>
            <person name="Woyke T."/>
            <person name="Ryan C.M."/>
            <person name="Banfield J.F."/>
        </authorList>
    </citation>
    <scope>NUCLEOTIDE SEQUENCE [LARGE SCALE GENOMIC DNA]</scope>
</reference>
<dbReference type="InterPro" id="IPR019984">
    <property type="entry name" value="Ribosomal_uS17_bact/chlr"/>
</dbReference>
<dbReference type="GO" id="GO:0006412">
    <property type="term" value="P:translation"/>
    <property type="evidence" value="ECO:0007669"/>
    <property type="project" value="UniProtKB-UniRule"/>
</dbReference>
<proteinExistence type="inferred from homology"/>
<dbReference type="EMBL" id="PFMR01000206">
    <property type="protein sequence ID" value="PIZ16173.1"/>
    <property type="molecule type" value="Genomic_DNA"/>
</dbReference>
<evidence type="ECO:0000256" key="6">
    <source>
        <dbReference type="HAMAP-Rule" id="MF_01345"/>
    </source>
</evidence>
<name>A0A2M7SA53_9BACT</name>
<keyword evidence="4 6" id="KW-0689">Ribosomal protein</keyword>
<evidence type="ECO:0000256" key="5">
    <source>
        <dbReference type="ARBA" id="ARBA00023274"/>
    </source>
</evidence>
<dbReference type="GO" id="GO:0022627">
    <property type="term" value="C:cytosolic small ribosomal subunit"/>
    <property type="evidence" value="ECO:0007669"/>
    <property type="project" value="UniProtKB-UniRule"/>
</dbReference>
<comment type="caution">
    <text evidence="7">The sequence shown here is derived from an EMBL/GenBank/DDBJ whole genome shotgun (WGS) entry which is preliminary data.</text>
</comment>
<gene>
    <name evidence="6 7" type="primary">rpsQ</name>
    <name evidence="7" type="ORF">COY52_07825</name>
</gene>
<comment type="similarity">
    <text evidence="1 6">Belongs to the universal ribosomal protein uS17 family.</text>
</comment>
<keyword evidence="2 6" id="KW-0699">rRNA-binding</keyword>
<protein>
    <recommendedName>
        <fullName evidence="6">Small ribosomal subunit protein uS17</fullName>
    </recommendedName>
</protein>
<evidence type="ECO:0000256" key="4">
    <source>
        <dbReference type="ARBA" id="ARBA00022980"/>
    </source>
</evidence>
<dbReference type="Pfam" id="PF00366">
    <property type="entry name" value="Ribosomal_S17"/>
    <property type="match status" value="1"/>
</dbReference>
<evidence type="ECO:0000256" key="3">
    <source>
        <dbReference type="ARBA" id="ARBA00022884"/>
    </source>
</evidence>
<dbReference type="InterPro" id="IPR000266">
    <property type="entry name" value="Ribosomal_uS17"/>
</dbReference>
<dbReference type="CDD" id="cd00364">
    <property type="entry name" value="Ribosomal_uS17"/>
    <property type="match status" value="1"/>
</dbReference>
<dbReference type="Proteomes" id="UP000229307">
    <property type="component" value="Unassembled WGS sequence"/>
</dbReference>
<sequence length="84" mass="10120">MSRSIRKILRGKVISAKMKKTRVVLWEGLKRHPFYSKVMRTRKKLYVDDPQESSKVGDMVEVMETRPMSKLKRWRLLKILQEMK</sequence>
<dbReference type="GO" id="GO:0019843">
    <property type="term" value="F:rRNA binding"/>
    <property type="evidence" value="ECO:0007669"/>
    <property type="project" value="UniProtKB-UniRule"/>
</dbReference>
<dbReference type="InterPro" id="IPR012340">
    <property type="entry name" value="NA-bd_OB-fold"/>
</dbReference>
<keyword evidence="3 6" id="KW-0694">RNA-binding</keyword>
<keyword evidence="5 6" id="KW-0687">Ribonucleoprotein</keyword>
<dbReference type="Gene3D" id="2.40.50.140">
    <property type="entry name" value="Nucleic acid-binding proteins"/>
    <property type="match status" value="1"/>
</dbReference>
<evidence type="ECO:0000313" key="8">
    <source>
        <dbReference type="Proteomes" id="UP000229307"/>
    </source>
</evidence>
<dbReference type="HAMAP" id="MF_01345_B">
    <property type="entry name" value="Ribosomal_uS17_B"/>
    <property type="match status" value="1"/>
</dbReference>
<comment type="subunit">
    <text evidence="6">Part of the 30S ribosomal subunit.</text>
</comment>
<dbReference type="NCBIfam" id="TIGR03635">
    <property type="entry name" value="uS17_bact"/>
    <property type="match status" value="1"/>
</dbReference>
<dbReference type="PANTHER" id="PTHR10744">
    <property type="entry name" value="40S RIBOSOMAL PROTEIN S11 FAMILY MEMBER"/>
    <property type="match status" value="1"/>
</dbReference>
<dbReference type="AlphaFoldDB" id="A0A2M7SA53"/>
<comment type="function">
    <text evidence="6">One of the primary rRNA binding proteins, it binds specifically to the 5'-end of 16S ribosomal RNA.</text>
</comment>
<evidence type="ECO:0000313" key="7">
    <source>
        <dbReference type="EMBL" id="PIZ16173.1"/>
    </source>
</evidence>
<dbReference type="SUPFAM" id="SSF50249">
    <property type="entry name" value="Nucleic acid-binding proteins"/>
    <property type="match status" value="1"/>
</dbReference>
<dbReference type="GO" id="GO:0003735">
    <property type="term" value="F:structural constituent of ribosome"/>
    <property type="evidence" value="ECO:0007669"/>
    <property type="project" value="UniProtKB-UniRule"/>
</dbReference>
<dbReference type="PANTHER" id="PTHR10744:SF1">
    <property type="entry name" value="SMALL RIBOSOMAL SUBUNIT PROTEIN US17M"/>
    <property type="match status" value="1"/>
</dbReference>
<organism evidence="7 8">
    <name type="scientific">Candidatus Desantisbacteria bacterium CG_4_10_14_0_8_um_filter_48_22</name>
    <dbReference type="NCBI Taxonomy" id="1974543"/>
    <lineage>
        <taxon>Bacteria</taxon>
        <taxon>Candidatus Desantisiibacteriota</taxon>
    </lineage>
</organism>
<accession>A0A2M7SA53</accession>
<dbReference type="NCBIfam" id="NF004123">
    <property type="entry name" value="PRK05610.1"/>
    <property type="match status" value="1"/>
</dbReference>
<dbReference type="PRINTS" id="PR00973">
    <property type="entry name" value="RIBOSOMALS17"/>
</dbReference>
<evidence type="ECO:0000256" key="1">
    <source>
        <dbReference type="ARBA" id="ARBA00010254"/>
    </source>
</evidence>
<evidence type="ECO:0000256" key="2">
    <source>
        <dbReference type="ARBA" id="ARBA00022730"/>
    </source>
</evidence>